<feature type="compositionally biased region" description="Low complexity" evidence="7">
    <location>
        <begin position="1"/>
        <end position="17"/>
    </location>
</feature>
<protein>
    <submittedName>
        <fullName evidence="9">Zinc finger CCCH domain-containing protein 46</fullName>
    </submittedName>
</protein>
<dbReference type="PROSITE" id="PS50103">
    <property type="entry name" value="ZF_C3H1"/>
    <property type="match status" value="1"/>
</dbReference>
<organism evidence="9 10">
    <name type="scientific">Sesamum alatum</name>
    <dbReference type="NCBI Taxonomy" id="300844"/>
    <lineage>
        <taxon>Eukaryota</taxon>
        <taxon>Viridiplantae</taxon>
        <taxon>Streptophyta</taxon>
        <taxon>Embryophyta</taxon>
        <taxon>Tracheophyta</taxon>
        <taxon>Spermatophyta</taxon>
        <taxon>Magnoliopsida</taxon>
        <taxon>eudicotyledons</taxon>
        <taxon>Gunneridae</taxon>
        <taxon>Pentapetalae</taxon>
        <taxon>asterids</taxon>
        <taxon>lamiids</taxon>
        <taxon>Lamiales</taxon>
        <taxon>Pedaliaceae</taxon>
        <taxon>Sesamum</taxon>
    </lineage>
</organism>
<keyword evidence="3 6" id="KW-0863">Zinc-finger</keyword>
<proteinExistence type="predicted"/>
<dbReference type="PANTHER" id="PTHR46527:SF1">
    <property type="entry name" value="NUCLEOPORIN NUP42"/>
    <property type="match status" value="1"/>
</dbReference>
<reference evidence="9" key="1">
    <citation type="submission" date="2020-06" db="EMBL/GenBank/DDBJ databases">
        <authorList>
            <person name="Li T."/>
            <person name="Hu X."/>
            <person name="Zhang T."/>
            <person name="Song X."/>
            <person name="Zhang H."/>
            <person name="Dai N."/>
            <person name="Sheng W."/>
            <person name="Hou X."/>
            <person name="Wei L."/>
        </authorList>
    </citation>
    <scope>NUCLEOTIDE SEQUENCE</scope>
    <source>
        <strain evidence="9">3651</strain>
        <tissue evidence="9">Leaf</tissue>
    </source>
</reference>
<evidence type="ECO:0000256" key="4">
    <source>
        <dbReference type="ARBA" id="ARBA00022833"/>
    </source>
</evidence>
<comment type="caution">
    <text evidence="9">The sequence shown here is derived from an EMBL/GenBank/DDBJ whole genome shotgun (WGS) entry which is preliminary data.</text>
</comment>
<feature type="region of interest" description="Disordered" evidence="7">
    <location>
        <begin position="152"/>
        <end position="178"/>
    </location>
</feature>
<feature type="compositionally biased region" description="Polar residues" evidence="7">
    <location>
        <begin position="265"/>
        <end position="283"/>
    </location>
</feature>
<dbReference type="AlphaFoldDB" id="A0AAE2CSD3"/>
<evidence type="ECO:0000256" key="2">
    <source>
        <dbReference type="ARBA" id="ARBA00022723"/>
    </source>
</evidence>
<accession>A0AAE2CSD3</accession>
<feature type="domain" description="C3H1-type" evidence="8">
    <location>
        <begin position="58"/>
        <end position="85"/>
    </location>
</feature>
<dbReference type="SMART" id="SM00356">
    <property type="entry name" value="ZnF_C3H1"/>
    <property type="match status" value="1"/>
</dbReference>
<keyword evidence="10" id="KW-1185">Reference proteome</keyword>
<dbReference type="EMBL" id="JACGWO010000003">
    <property type="protein sequence ID" value="KAK4432755.1"/>
    <property type="molecule type" value="Genomic_DNA"/>
</dbReference>
<dbReference type="Pfam" id="PF00642">
    <property type="entry name" value="zf-CCCH"/>
    <property type="match status" value="1"/>
</dbReference>
<sequence length="461" mass="50690">MCIETNNTTSLLPNTNPKAQHHRPVDLAQHHRPVDLAQRRRPVDLAHHHNRLNPRIMPPRKELCRNFQRGSCQYGDRCKFLHASASPQQSKTNPFGFGMQTSTAFQRTNQQQQMPNPFGFGVQNNNQLRGANNFGSQPNQFKPFENKWTRFSPINSSSASASRQSENQPQAPNHKCTDSESCRRVIVEDLENEKPLWKLTCYGHNRNGPCDIVGDISCEELRALAYDDAKQGKSLQFIIERERSLLNSKLVEFQNLVQKPHTVSPFGTPSTQNPFGTPSTQNPFGGGSSNAPNINNVVPPPASSFSQLNASLNTGSAAVPNYTFGQSSAFQNNSQPSNMFQMNNSPFNSSVGTSGSQLPQQSIQSPFFGSASSTSSAINAHSNPFSTFANTQPGGSVFGKQLDFVSNGRNSASSAVGQSTVQLNDNLPANTNVDDSIWAKAEWKWNVGEIPEVPPPDTYIR</sequence>
<dbReference type="GO" id="GO:0008270">
    <property type="term" value="F:zinc ion binding"/>
    <property type="evidence" value="ECO:0007669"/>
    <property type="project" value="UniProtKB-KW"/>
</dbReference>
<reference evidence="9" key="2">
    <citation type="journal article" date="2024" name="Plant">
        <title>Genomic evolution and insights into agronomic trait innovations of Sesamum species.</title>
        <authorList>
            <person name="Miao H."/>
            <person name="Wang L."/>
            <person name="Qu L."/>
            <person name="Liu H."/>
            <person name="Sun Y."/>
            <person name="Le M."/>
            <person name="Wang Q."/>
            <person name="Wei S."/>
            <person name="Zheng Y."/>
            <person name="Lin W."/>
            <person name="Duan Y."/>
            <person name="Cao H."/>
            <person name="Xiong S."/>
            <person name="Wang X."/>
            <person name="Wei L."/>
            <person name="Li C."/>
            <person name="Ma Q."/>
            <person name="Ju M."/>
            <person name="Zhao R."/>
            <person name="Li G."/>
            <person name="Mu C."/>
            <person name="Tian Q."/>
            <person name="Mei H."/>
            <person name="Zhang T."/>
            <person name="Gao T."/>
            <person name="Zhang H."/>
        </authorList>
    </citation>
    <scope>NUCLEOTIDE SEQUENCE</scope>
    <source>
        <strain evidence="9">3651</strain>
    </source>
</reference>
<evidence type="ECO:0000256" key="5">
    <source>
        <dbReference type="ARBA" id="ARBA00023242"/>
    </source>
</evidence>
<evidence type="ECO:0000313" key="10">
    <source>
        <dbReference type="Proteomes" id="UP001293254"/>
    </source>
</evidence>
<comment type="subcellular location">
    <subcellularLocation>
        <location evidence="1">Nucleus</location>
    </subcellularLocation>
</comment>
<dbReference type="InterPro" id="IPR036855">
    <property type="entry name" value="Znf_CCCH_sf"/>
</dbReference>
<gene>
    <name evidence="9" type="ORF">Salat_1037700</name>
</gene>
<dbReference type="Gene3D" id="4.10.1000.10">
    <property type="entry name" value="Zinc finger, CCCH-type"/>
    <property type="match status" value="1"/>
</dbReference>
<keyword evidence="2 6" id="KW-0479">Metal-binding</keyword>
<name>A0AAE2CSD3_9LAMI</name>
<feature type="zinc finger region" description="C3H1-type" evidence="6">
    <location>
        <begin position="58"/>
        <end position="85"/>
    </location>
</feature>
<feature type="region of interest" description="Disordered" evidence="7">
    <location>
        <begin position="264"/>
        <end position="300"/>
    </location>
</feature>
<evidence type="ECO:0000256" key="1">
    <source>
        <dbReference type="ARBA" id="ARBA00004123"/>
    </source>
</evidence>
<dbReference type="GO" id="GO:0005634">
    <property type="term" value="C:nucleus"/>
    <property type="evidence" value="ECO:0007669"/>
    <property type="project" value="UniProtKB-SubCell"/>
</dbReference>
<dbReference type="InterPro" id="IPR051767">
    <property type="entry name" value="Nucleoporin_NUP42"/>
</dbReference>
<evidence type="ECO:0000256" key="6">
    <source>
        <dbReference type="PROSITE-ProRule" id="PRU00723"/>
    </source>
</evidence>
<dbReference type="InterPro" id="IPR000571">
    <property type="entry name" value="Znf_CCCH"/>
</dbReference>
<dbReference type="SUPFAM" id="SSF90229">
    <property type="entry name" value="CCCH zinc finger"/>
    <property type="match status" value="1"/>
</dbReference>
<keyword evidence="4 6" id="KW-0862">Zinc</keyword>
<dbReference type="PANTHER" id="PTHR46527">
    <property type="entry name" value="NUCLEOPORIN-LIKE PROTEIN 2"/>
    <property type="match status" value="1"/>
</dbReference>
<evidence type="ECO:0000256" key="7">
    <source>
        <dbReference type="SAM" id="MobiDB-lite"/>
    </source>
</evidence>
<feature type="region of interest" description="Disordered" evidence="7">
    <location>
        <begin position="1"/>
        <end position="24"/>
    </location>
</feature>
<evidence type="ECO:0000259" key="8">
    <source>
        <dbReference type="PROSITE" id="PS50103"/>
    </source>
</evidence>
<evidence type="ECO:0000313" key="9">
    <source>
        <dbReference type="EMBL" id="KAK4432755.1"/>
    </source>
</evidence>
<keyword evidence="5" id="KW-0539">Nucleus</keyword>
<dbReference type="Proteomes" id="UP001293254">
    <property type="component" value="Unassembled WGS sequence"/>
</dbReference>
<evidence type="ECO:0000256" key="3">
    <source>
        <dbReference type="ARBA" id="ARBA00022771"/>
    </source>
</evidence>